<dbReference type="EMBL" id="CAMPGE010001622">
    <property type="protein sequence ID" value="CAI2360419.1"/>
    <property type="molecule type" value="Genomic_DNA"/>
</dbReference>
<evidence type="ECO:0000256" key="1">
    <source>
        <dbReference type="ARBA" id="ARBA00022723"/>
    </source>
</evidence>
<accession>A0AAD1X4H6</accession>
<keyword evidence="6" id="KW-0472">Membrane</keyword>
<sequence length="305" mass="34548">MTIFLTRASNKQESPISLDPLQGSQDLSEESNESLLDSLGLPKLLVVSSGDKFRLTLDLDKTNELRQTSQASFSHEQSSLHEATINLRSRRFICTGVIADSNLDHKEAGFISNTIFRRLSTLEKLVESALSIYGYSSEVECSTYRRSSLSFGMQRELKSPTGGDRAGNKIMDQLKIFIIVLCVICSCCALLIIHYLIIKCIIKKKRGGSSVSKRWQYYLNKYTSEYQLGQSQDRYHQSECPICLDKFDPEKQMRQINACKHIFHSECLEDFFKLKKTLAGLTCPLCKANIRVVQNTKENKSADTN</sequence>
<evidence type="ECO:0000313" key="9">
    <source>
        <dbReference type="Proteomes" id="UP001295684"/>
    </source>
</evidence>
<dbReference type="InterPro" id="IPR052788">
    <property type="entry name" value="RING-type_E3_ligase_ATL"/>
</dbReference>
<feature type="region of interest" description="Disordered" evidence="5">
    <location>
        <begin position="1"/>
        <end position="25"/>
    </location>
</feature>
<keyword evidence="3" id="KW-0862">Zinc</keyword>
<dbReference type="PROSITE" id="PS50089">
    <property type="entry name" value="ZF_RING_2"/>
    <property type="match status" value="1"/>
</dbReference>
<proteinExistence type="predicted"/>
<dbReference type="SMART" id="SM01197">
    <property type="entry name" value="FANCL_C"/>
    <property type="match status" value="1"/>
</dbReference>
<keyword evidence="1" id="KW-0479">Metal-binding</keyword>
<evidence type="ECO:0000256" key="3">
    <source>
        <dbReference type="ARBA" id="ARBA00022833"/>
    </source>
</evidence>
<evidence type="ECO:0000256" key="5">
    <source>
        <dbReference type="SAM" id="MobiDB-lite"/>
    </source>
</evidence>
<name>A0AAD1X4H6_EUPCR</name>
<gene>
    <name evidence="8" type="ORF">ECRASSUSDP1_LOCUS1721</name>
</gene>
<dbReference type="PANTHER" id="PTHR45798:SF97">
    <property type="entry name" value="ALCOHOL-SENSITIVE RING FINGER PROTEIN 1"/>
    <property type="match status" value="1"/>
</dbReference>
<evidence type="ECO:0000259" key="7">
    <source>
        <dbReference type="PROSITE" id="PS50089"/>
    </source>
</evidence>
<organism evidence="8 9">
    <name type="scientific">Euplotes crassus</name>
    <dbReference type="NCBI Taxonomy" id="5936"/>
    <lineage>
        <taxon>Eukaryota</taxon>
        <taxon>Sar</taxon>
        <taxon>Alveolata</taxon>
        <taxon>Ciliophora</taxon>
        <taxon>Intramacronucleata</taxon>
        <taxon>Spirotrichea</taxon>
        <taxon>Hypotrichia</taxon>
        <taxon>Euplotida</taxon>
        <taxon>Euplotidae</taxon>
        <taxon>Moneuplotes</taxon>
    </lineage>
</organism>
<dbReference type="AlphaFoldDB" id="A0AAD1X4H6"/>
<protein>
    <recommendedName>
        <fullName evidence="7">RING-type domain-containing protein</fullName>
    </recommendedName>
</protein>
<keyword evidence="6" id="KW-0812">Transmembrane</keyword>
<reference evidence="8" key="1">
    <citation type="submission" date="2023-07" db="EMBL/GenBank/DDBJ databases">
        <authorList>
            <consortium name="AG Swart"/>
            <person name="Singh M."/>
            <person name="Singh A."/>
            <person name="Seah K."/>
            <person name="Emmerich C."/>
        </authorList>
    </citation>
    <scope>NUCLEOTIDE SEQUENCE</scope>
    <source>
        <strain evidence="8">DP1</strain>
    </source>
</reference>
<dbReference type="SUPFAM" id="SSF57850">
    <property type="entry name" value="RING/U-box"/>
    <property type="match status" value="1"/>
</dbReference>
<keyword evidence="6" id="KW-1133">Transmembrane helix</keyword>
<dbReference type="GO" id="GO:0008270">
    <property type="term" value="F:zinc ion binding"/>
    <property type="evidence" value="ECO:0007669"/>
    <property type="project" value="UniProtKB-KW"/>
</dbReference>
<evidence type="ECO:0000256" key="4">
    <source>
        <dbReference type="PROSITE-ProRule" id="PRU00175"/>
    </source>
</evidence>
<dbReference type="Proteomes" id="UP001295684">
    <property type="component" value="Unassembled WGS sequence"/>
</dbReference>
<feature type="transmembrane region" description="Helical" evidence="6">
    <location>
        <begin position="176"/>
        <end position="197"/>
    </location>
</feature>
<dbReference type="InterPro" id="IPR001841">
    <property type="entry name" value="Znf_RING"/>
</dbReference>
<dbReference type="InterPro" id="IPR013083">
    <property type="entry name" value="Znf_RING/FYVE/PHD"/>
</dbReference>
<feature type="domain" description="RING-type" evidence="7">
    <location>
        <begin position="240"/>
        <end position="287"/>
    </location>
</feature>
<keyword evidence="2 4" id="KW-0863">Zinc-finger</keyword>
<comment type="caution">
    <text evidence="8">The sequence shown here is derived from an EMBL/GenBank/DDBJ whole genome shotgun (WGS) entry which is preliminary data.</text>
</comment>
<dbReference type="Pfam" id="PF13639">
    <property type="entry name" value="zf-RING_2"/>
    <property type="match status" value="1"/>
</dbReference>
<evidence type="ECO:0000313" key="8">
    <source>
        <dbReference type="EMBL" id="CAI2360419.1"/>
    </source>
</evidence>
<dbReference type="PANTHER" id="PTHR45798">
    <property type="entry name" value="RING-H2 FINGER PROTEIN ATL61-RELATED-RELATED"/>
    <property type="match status" value="1"/>
</dbReference>
<evidence type="ECO:0000256" key="2">
    <source>
        <dbReference type="ARBA" id="ARBA00022771"/>
    </source>
</evidence>
<dbReference type="Gene3D" id="3.30.40.10">
    <property type="entry name" value="Zinc/RING finger domain, C3HC4 (zinc finger)"/>
    <property type="match status" value="1"/>
</dbReference>
<keyword evidence="9" id="KW-1185">Reference proteome</keyword>
<evidence type="ECO:0000256" key="6">
    <source>
        <dbReference type="SAM" id="Phobius"/>
    </source>
</evidence>
<dbReference type="SMART" id="SM00184">
    <property type="entry name" value="RING"/>
    <property type="match status" value="1"/>
</dbReference>